<proteinExistence type="predicted"/>
<dbReference type="PANTHER" id="PTHR11863">
    <property type="entry name" value="STEROL DESATURASE"/>
    <property type="match status" value="1"/>
</dbReference>
<reference evidence="7" key="1">
    <citation type="submission" date="2018-05" db="EMBL/GenBank/DDBJ databases">
        <authorList>
            <person name="Lanie J.A."/>
            <person name="Ng W.-L."/>
            <person name="Kazmierczak K.M."/>
            <person name="Andrzejewski T.M."/>
            <person name="Davidsen T.M."/>
            <person name="Wayne K.J."/>
            <person name="Tettelin H."/>
            <person name="Glass J.I."/>
            <person name="Rusch D."/>
            <person name="Podicherti R."/>
            <person name="Tsui H.-C.T."/>
            <person name="Winkler M.E."/>
        </authorList>
    </citation>
    <scope>NUCLEOTIDE SEQUENCE</scope>
</reference>
<dbReference type="GO" id="GO:0016020">
    <property type="term" value="C:membrane"/>
    <property type="evidence" value="ECO:0007669"/>
    <property type="project" value="UniProtKB-SubCell"/>
</dbReference>
<sequence length="237" mass="27972">MIETYSYLNIYLTVAGLWLGLNLLGIFYSKFILVNTTLPLPRIRDHNYDESSFRDHLPLILTNLFLMVIIFPVGLYLMSDWILVGYQNIWITLLQLFGVLLIDDFYFYCYHRLLHKSPFLFKKIHKIHHRATSPLPSDYLYEHPLEWMLGLLGPFIAFLILGGVSSLTIILLLIIKVLHELDIHSGIKSSIYRYIPFVGINEHHSMHHKYRDVHFASVFSIWDYVFRTHHLSKKPKK</sequence>
<feature type="transmembrane region" description="Helical" evidence="5">
    <location>
        <begin position="57"/>
        <end position="77"/>
    </location>
</feature>
<evidence type="ECO:0000256" key="5">
    <source>
        <dbReference type="SAM" id="Phobius"/>
    </source>
</evidence>
<evidence type="ECO:0000313" key="7">
    <source>
        <dbReference type="EMBL" id="SVA81563.1"/>
    </source>
</evidence>
<keyword evidence="3 5" id="KW-1133">Transmembrane helix</keyword>
<name>A0A381YYA1_9ZZZZ</name>
<dbReference type="GO" id="GO:0016491">
    <property type="term" value="F:oxidoreductase activity"/>
    <property type="evidence" value="ECO:0007669"/>
    <property type="project" value="InterPro"/>
</dbReference>
<gene>
    <name evidence="7" type="ORF">METZ01_LOCUS134417</name>
</gene>
<dbReference type="InterPro" id="IPR050307">
    <property type="entry name" value="Sterol_Desaturase_Related"/>
</dbReference>
<keyword evidence="4 5" id="KW-0472">Membrane</keyword>
<evidence type="ECO:0000256" key="2">
    <source>
        <dbReference type="ARBA" id="ARBA00022692"/>
    </source>
</evidence>
<dbReference type="InterPro" id="IPR006694">
    <property type="entry name" value="Fatty_acid_hydroxylase"/>
</dbReference>
<comment type="subcellular location">
    <subcellularLocation>
        <location evidence="1">Membrane</location>
    </subcellularLocation>
</comment>
<protein>
    <recommendedName>
        <fullName evidence="6">Fatty acid hydroxylase domain-containing protein</fullName>
    </recommendedName>
</protein>
<evidence type="ECO:0000259" key="6">
    <source>
        <dbReference type="Pfam" id="PF04116"/>
    </source>
</evidence>
<organism evidence="7">
    <name type="scientific">marine metagenome</name>
    <dbReference type="NCBI Taxonomy" id="408172"/>
    <lineage>
        <taxon>unclassified sequences</taxon>
        <taxon>metagenomes</taxon>
        <taxon>ecological metagenomes</taxon>
    </lineage>
</organism>
<evidence type="ECO:0000256" key="4">
    <source>
        <dbReference type="ARBA" id="ARBA00023136"/>
    </source>
</evidence>
<accession>A0A381YYA1</accession>
<evidence type="ECO:0000256" key="1">
    <source>
        <dbReference type="ARBA" id="ARBA00004370"/>
    </source>
</evidence>
<dbReference type="GO" id="GO:0008610">
    <property type="term" value="P:lipid biosynthetic process"/>
    <property type="evidence" value="ECO:0007669"/>
    <property type="project" value="InterPro"/>
</dbReference>
<dbReference type="Pfam" id="PF04116">
    <property type="entry name" value="FA_hydroxylase"/>
    <property type="match status" value="1"/>
</dbReference>
<feature type="transmembrane region" description="Helical" evidence="5">
    <location>
        <begin position="147"/>
        <end position="175"/>
    </location>
</feature>
<dbReference type="GO" id="GO:0005506">
    <property type="term" value="F:iron ion binding"/>
    <property type="evidence" value="ECO:0007669"/>
    <property type="project" value="InterPro"/>
</dbReference>
<dbReference type="EMBL" id="UINC01019278">
    <property type="protein sequence ID" value="SVA81563.1"/>
    <property type="molecule type" value="Genomic_DNA"/>
</dbReference>
<feature type="transmembrane region" description="Helical" evidence="5">
    <location>
        <begin position="89"/>
        <end position="108"/>
    </location>
</feature>
<feature type="transmembrane region" description="Helical" evidence="5">
    <location>
        <begin position="7"/>
        <end position="28"/>
    </location>
</feature>
<keyword evidence="2 5" id="KW-0812">Transmembrane</keyword>
<dbReference type="AlphaFoldDB" id="A0A381YYA1"/>
<feature type="domain" description="Fatty acid hydroxylase" evidence="6">
    <location>
        <begin position="99"/>
        <end position="228"/>
    </location>
</feature>
<evidence type="ECO:0000256" key="3">
    <source>
        <dbReference type="ARBA" id="ARBA00022989"/>
    </source>
</evidence>